<keyword evidence="5" id="KW-0378">Hydrolase</keyword>
<reference evidence="9 10" key="1">
    <citation type="submission" date="2013-11" db="EMBL/GenBank/DDBJ databases">
        <title>Metagenomic analysis of a methanogenic consortium involved in long chain n-alkane degradation.</title>
        <authorList>
            <person name="Davidova I.A."/>
            <person name="Callaghan A.V."/>
            <person name="Wawrik B."/>
            <person name="Pruitt S."/>
            <person name="Marks C."/>
            <person name="Duncan K.E."/>
            <person name="Suflita J.M."/>
        </authorList>
    </citation>
    <scope>NUCLEOTIDE SEQUENCE [LARGE SCALE GENOMIC DNA]</scope>
    <source>
        <strain evidence="9 10">SPR</strain>
    </source>
</reference>
<evidence type="ECO:0000259" key="8">
    <source>
        <dbReference type="PROSITE" id="PS51462"/>
    </source>
</evidence>
<dbReference type="InterPro" id="IPR015797">
    <property type="entry name" value="NUDIX_hydrolase-like_dom_sf"/>
</dbReference>
<gene>
    <name evidence="9" type="ORF">X474_18155</name>
</gene>
<dbReference type="AlphaFoldDB" id="A0A0D2GCC6"/>
<dbReference type="RefSeq" id="WP_044350414.1">
    <property type="nucleotide sequence ID" value="NZ_AZAC01000029.1"/>
</dbReference>
<organism evidence="9 10">
    <name type="scientific">Dethiosulfatarculus sandiegensis</name>
    <dbReference type="NCBI Taxonomy" id="1429043"/>
    <lineage>
        <taxon>Bacteria</taxon>
        <taxon>Pseudomonadati</taxon>
        <taxon>Thermodesulfobacteriota</taxon>
        <taxon>Desulfarculia</taxon>
        <taxon>Desulfarculales</taxon>
        <taxon>Desulfarculaceae</taxon>
        <taxon>Dethiosulfatarculus</taxon>
    </lineage>
</organism>
<evidence type="ECO:0000256" key="7">
    <source>
        <dbReference type="ARBA" id="ARBA00032272"/>
    </source>
</evidence>
<dbReference type="PROSITE" id="PS51462">
    <property type="entry name" value="NUDIX"/>
    <property type="match status" value="1"/>
</dbReference>
<evidence type="ECO:0000256" key="4">
    <source>
        <dbReference type="ARBA" id="ARBA00016377"/>
    </source>
</evidence>
<dbReference type="STRING" id="1429043.X474_18155"/>
<dbReference type="GO" id="GO:0019693">
    <property type="term" value="P:ribose phosphate metabolic process"/>
    <property type="evidence" value="ECO:0007669"/>
    <property type="project" value="TreeGrafter"/>
</dbReference>
<dbReference type="PANTHER" id="PTHR11839:SF18">
    <property type="entry name" value="NUDIX HYDROLASE DOMAIN-CONTAINING PROTEIN"/>
    <property type="match status" value="1"/>
</dbReference>
<evidence type="ECO:0000313" key="10">
    <source>
        <dbReference type="Proteomes" id="UP000032233"/>
    </source>
</evidence>
<proteinExistence type="inferred from homology"/>
<evidence type="ECO:0000256" key="3">
    <source>
        <dbReference type="ARBA" id="ARBA00007275"/>
    </source>
</evidence>
<dbReference type="EMBL" id="AZAC01000029">
    <property type="protein sequence ID" value="KIX12527.1"/>
    <property type="molecule type" value="Genomic_DNA"/>
</dbReference>
<evidence type="ECO:0000256" key="6">
    <source>
        <dbReference type="ARBA" id="ARBA00032162"/>
    </source>
</evidence>
<comment type="cofactor">
    <cofactor evidence="2">
        <name>Mg(2+)</name>
        <dbReference type="ChEBI" id="CHEBI:18420"/>
    </cofactor>
</comment>
<dbReference type="InParanoid" id="A0A0D2GCC6"/>
<dbReference type="CDD" id="cd03424">
    <property type="entry name" value="NUDIX_ADPRase_Nudt5_UGPPase_Nudt14"/>
    <property type="match status" value="1"/>
</dbReference>
<dbReference type="GO" id="GO:0016787">
    <property type="term" value="F:hydrolase activity"/>
    <property type="evidence" value="ECO:0007669"/>
    <property type="project" value="UniProtKB-KW"/>
</dbReference>
<protein>
    <recommendedName>
        <fullName evidence="4">GDP-mannose pyrophosphatase</fullName>
    </recommendedName>
    <alternativeName>
        <fullName evidence="6">GDP-mannose hydrolase</fullName>
    </alternativeName>
    <alternativeName>
        <fullName evidence="7">GDPMK</fullName>
    </alternativeName>
</protein>
<comment type="caution">
    <text evidence="9">The sequence shown here is derived from an EMBL/GenBank/DDBJ whole genome shotgun (WGS) entry which is preliminary data.</text>
</comment>
<evidence type="ECO:0000313" key="9">
    <source>
        <dbReference type="EMBL" id="KIX12527.1"/>
    </source>
</evidence>
<feature type="domain" description="Nudix hydrolase" evidence="8">
    <location>
        <begin position="29"/>
        <end position="171"/>
    </location>
</feature>
<dbReference type="PANTHER" id="PTHR11839">
    <property type="entry name" value="UDP/ADP-SUGAR PYROPHOSPHATASE"/>
    <property type="match status" value="1"/>
</dbReference>
<dbReference type="Gene3D" id="3.90.79.10">
    <property type="entry name" value="Nucleoside Triphosphate Pyrophosphohydrolase"/>
    <property type="match status" value="1"/>
</dbReference>
<sequence length="181" mass="20142">MVKPWKLVSEKDKADLGLFRVKGRKAVSPLNGLVHEFMVVNMPDWLQLLPITQEGRVVLVKQYRHANQMIGLEAPGGLVEPDDPDPGLAALRELREETGYGGGEVFHLGTFWPQPAMLANQAHFYLAKGVSLQGPQEQDPGEDIEVVLAWPEEMEEMIAKGRVHNAMTVLAWTLAQKARLV</sequence>
<name>A0A0D2GCC6_9BACT</name>
<evidence type="ECO:0000256" key="5">
    <source>
        <dbReference type="ARBA" id="ARBA00022801"/>
    </source>
</evidence>
<dbReference type="Pfam" id="PF00293">
    <property type="entry name" value="NUDIX"/>
    <property type="match status" value="1"/>
</dbReference>
<accession>A0A0D2GCC6</accession>
<dbReference type="InterPro" id="IPR000086">
    <property type="entry name" value="NUDIX_hydrolase_dom"/>
</dbReference>
<dbReference type="FunCoup" id="A0A0D2GCC6">
    <property type="interactions" value="368"/>
</dbReference>
<dbReference type="GO" id="GO:0005829">
    <property type="term" value="C:cytosol"/>
    <property type="evidence" value="ECO:0007669"/>
    <property type="project" value="TreeGrafter"/>
</dbReference>
<dbReference type="GO" id="GO:0006753">
    <property type="term" value="P:nucleoside phosphate metabolic process"/>
    <property type="evidence" value="ECO:0007669"/>
    <property type="project" value="TreeGrafter"/>
</dbReference>
<comment type="similarity">
    <text evidence="3">Belongs to the Nudix hydrolase family. NudK subfamily.</text>
</comment>
<keyword evidence="10" id="KW-1185">Reference proteome</keyword>
<dbReference type="Proteomes" id="UP000032233">
    <property type="component" value="Unassembled WGS sequence"/>
</dbReference>
<dbReference type="SUPFAM" id="SSF55811">
    <property type="entry name" value="Nudix"/>
    <property type="match status" value="1"/>
</dbReference>
<comment type="catalytic activity">
    <reaction evidence="1">
        <text>GDP-alpha-D-mannose + H2O = alpha-D-mannose 1-phosphate + GMP + 2 H(+)</text>
        <dbReference type="Rhea" id="RHEA:27978"/>
        <dbReference type="ChEBI" id="CHEBI:15377"/>
        <dbReference type="ChEBI" id="CHEBI:15378"/>
        <dbReference type="ChEBI" id="CHEBI:57527"/>
        <dbReference type="ChEBI" id="CHEBI:58115"/>
        <dbReference type="ChEBI" id="CHEBI:58409"/>
    </reaction>
</comment>
<evidence type="ECO:0000256" key="2">
    <source>
        <dbReference type="ARBA" id="ARBA00001946"/>
    </source>
</evidence>
<evidence type="ECO:0000256" key="1">
    <source>
        <dbReference type="ARBA" id="ARBA00000847"/>
    </source>
</evidence>